<feature type="compositionally biased region" description="Basic and acidic residues" evidence="1">
    <location>
        <begin position="369"/>
        <end position="381"/>
    </location>
</feature>
<name>A0AAJ7UCD7_PETMA</name>
<feature type="compositionally biased region" description="Basic and acidic residues" evidence="1">
    <location>
        <begin position="750"/>
        <end position="762"/>
    </location>
</feature>
<sequence length="843" mass="90567">MTRSDTPDLIASALRRPRGSPGGARSGAWSGTLAPWASEPPTPSRRKRCPGSAAAAMSESAAARQLAPAPARPQPKPPLPRRPPWITPGPLCASSPELPTPRFASRQPGPPAPWPPPPMAPGPLAEWRRSRAPAQYLTPLRRAAEERARGAVSRSTGSLATKSQLYDIHPSKYQTRHERPYHHVPIPLIPREVGSDRRRGDWRREPPTATTPSPTWTPRRGVPDATLSVHEPGRRAQAATFTFRSTGTPLPPSDRRLATSASSLTGAPSHVRQRIDLHPLDSTRYRSSPARREQLVHWAHSHSEPHIPASASYVPSRHLLPTPAYLEGRRTSDTALVPTPTPPAPPTRGSSFWTFSRSLDNLYACLAERRRGDGARSREGRSTPTPTPPPRSAPPRSDRIPVVQLSRSPRRYAALSLSESAIFSKASGPGWRLAPSITITDNELSPVGGGGGSRSMEELRGGDGGASVGGGATDYLGFGSLALHKTVSPASPVASQELDEILTDIAVHSSPRLSDESSAQSDRFAQQLHSLIDSDDGGGASGRENEAGEEEDAEEYREERTADGTGLACPASPTSRLRHQRLSEAAAPAPAPTSLCRRVLRLCRTDAESRRVLSRAARVGYLSRGRGCLFLGFPGPASASAFLRHGLDGLLVSPAYLSLREIQAHARRLGDYVHELQTAGSEYDPDSRFVLSVSVSAPAGPLTARRLAKIRLAPATTPPALPPPSSSPSSAAAASASDTLILTPPAGAGDGERPGAEGRRSRELALTSIQRELRERGVCLRRDHPRHYAALCRYVETGSRPPPAAIYPLDRRTGRRFLCLLLPASEPLALGWVDSPRLLRDLL</sequence>
<dbReference type="CTD" id="389813"/>
<evidence type="ECO:0000313" key="3">
    <source>
        <dbReference type="Proteomes" id="UP001318040"/>
    </source>
</evidence>
<feature type="compositionally biased region" description="Low complexity" evidence="1">
    <location>
        <begin position="207"/>
        <end position="220"/>
    </location>
</feature>
<dbReference type="AlphaFoldDB" id="A0AAJ7UCD7"/>
<feature type="compositionally biased region" description="Low complexity" evidence="1">
    <location>
        <begin position="727"/>
        <end position="737"/>
    </location>
</feature>
<dbReference type="Pfam" id="PF26649">
    <property type="entry name" value="Ajm-1"/>
    <property type="match status" value="1"/>
</dbReference>
<feature type="compositionally biased region" description="Polar residues" evidence="1">
    <location>
        <begin position="239"/>
        <end position="248"/>
    </location>
</feature>
<dbReference type="GO" id="GO:0043296">
    <property type="term" value="C:apical junction complex"/>
    <property type="evidence" value="ECO:0007669"/>
    <property type="project" value="TreeGrafter"/>
</dbReference>
<dbReference type="RefSeq" id="XP_032832217.1">
    <property type="nucleotide sequence ID" value="XM_032976326.1"/>
</dbReference>
<evidence type="ECO:0000313" key="4">
    <source>
        <dbReference type="RefSeq" id="XP_032832217.1"/>
    </source>
</evidence>
<dbReference type="GO" id="GO:0045216">
    <property type="term" value="P:cell-cell junction organization"/>
    <property type="evidence" value="ECO:0007669"/>
    <property type="project" value="InterPro"/>
</dbReference>
<feature type="compositionally biased region" description="Pro residues" evidence="1">
    <location>
        <begin position="108"/>
        <end position="121"/>
    </location>
</feature>
<feature type="compositionally biased region" description="Acidic residues" evidence="1">
    <location>
        <begin position="547"/>
        <end position="556"/>
    </location>
</feature>
<feature type="region of interest" description="Disordered" evidence="1">
    <location>
        <begin position="531"/>
        <end position="586"/>
    </location>
</feature>
<feature type="region of interest" description="Disordered" evidence="1">
    <location>
        <begin position="140"/>
        <end position="163"/>
    </location>
</feature>
<feature type="region of interest" description="Disordered" evidence="1">
    <location>
        <begin position="192"/>
        <end position="272"/>
    </location>
</feature>
<dbReference type="Proteomes" id="UP001318040">
    <property type="component" value="Chromosome 59"/>
</dbReference>
<feature type="region of interest" description="Disordered" evidence="1">
    <location>
        <begin position="715"/>
        <end position="762"/>
    </location>
</feature>
<feature type="region of interest" description="Disordered" evidence="1">
    <location>
        <begin position="442"/>
        <end position="463"/>
    </location>
</feature>
<reference evidence="4" key="1">
    <citation type="submission" date="2025-08" db="UniProtKB">
        <authorList>
            <consortium name="RefSeq"/>
        </authorList>
    </citation>
    <scope>IDENTIFICATION</scope>
    <source>
        <tissue evidence="4">Sperm</tissue>
    </source>
</reference>
<feature type="compositionally biased region" description="Pro residues" evidence="1">
    <location>
        <begin position="716"/>
        <end position="726"/>
    </location>
</feature>
<dbReference type="GO" id="GO:0005886">
    <property type="term" value="C:plasma membrane"/>
    <property type="evidence" value="ECO:0007669"/>
    <property type="project" value="TreeGrafter"/>
</dbReference>
<feature type="compositionally biased region" description="Basic and acidic residues" evidence="1">
    <location>
        <begin position="193"/>
        <end position="206"/>
    </location>
</feature>
<dbReference type="InterPro" id="IPR038825">
    <property type="entry name" value="Apical_junction"/>
</dbReference>
<evidence type="ECO:0000259" key="2">
    <source>
        <dbReference type="Pfam" id="PF26649"/>
    </source>
</evidence>
<feature type="region of interest" description="Disordered" evidence="1">
    <location>
        <begin position="369"/>
        <end position="405"/>
    </location>
</feature>
<feature type="region of interest" description="Disordered" evidence="1">
    <location>
        <begin position="1"/>
        <end position="125"/>
    </location>
</feature>
<dbReference type="PANTHER" id="PTHR21517">
    <property type="entry name" value="APICAL JUNCTION COMPONENT 1 HOMOLOG"/>
    <property type="match status" value="1"/>
</dbReference>
<gene>
    <name evidence="4" type="primary">AJM1</name>
</gene>
<feature type="compositionally biased region" description="Polar residues" evidence="1">
    <location>
        <begin position="153"/>
        <end position="163"/>
    </location>
</feature>
<organism evidence="3 4">
    <name type="scientific">Petromyzon marinus</name>
    <name type="common">Sea lamprey</name>
    <dbReference type="NCBI Taxonomy" id="7757"/>
    <lineage>
        <taxon>Eukaryota</taxon>
        <taxon>Metazoa</taxon>
        <taxon>Chordata</taxon>
        <taxon>Craniata</taxon>
        <taxon>Vertebrata</taxon>
        <taxon>Cyclostomata</taxon>
        <taxon>Hyperoartia</taxon>
        <taxon>Petromyzontiformes</taxon>
        <taxon>Petromyzontidae</taxon>
        <taxon>Petromyzon</taxon>
    </lineage>
</organism>
<dbReference type="PANTHER" id="PTHR21517:SF3">
    <property type="entry name" value="APICAL JUNCTION COMPONENT 1 HOMOLOG"/>
    <property type="match status" value="1"/>
</dbReference>
<protein>
    <submittedName>
        <fullName evidence="4">Apical junction component 1 homolog</fullName>
    </submittedName>
</protein>
<feature type="compositionally biased region" description="Pro residues" evidence="1">
    <location>
        <begin position="70"/>
        <end position="87"/>
    </location>
</feature>
<dbReference type="KEGG" id="pmrn:116955310"/>
<keyword evidence="3" id="KW-1185">Reference proteome</keyword>
<evidence type="ECO:0000256" key="1">
    <source>
        <dbReference type="SAM" id="MobiDB-lite"/>
    </source>
</evidence>
<proteinExistence type="predicted"/>
<dbReference type="InterPro" id="IPR058586">
    <property type="entry name" value="Ajm-1"/>
</dbReference>
<accession>A0AAJ7UCD7</accession>
<feature type="domain" description="Apical junction molecule ajm1 alpha/beta" evidence="2">
    <location>
        <begin position="594"/>
        <end position="697"/>
    </location>
</feature>
<feature type="compositionally biased region" description="Low complexity" evidence="1">
    <location>
        <begin position="52"/>
        <end position="69"/>
    </location>
</feature>